<protein>
    <recommendedName>
        <fullName evidence="2">DH domain-containing protein</fullName>
    </recommendedName>
</protein>
<evidence type="ECO:0000259" key="2">
    <source>
        <dbReference type="PROSITE" id="PS50010"/>
    </source>
</evidence>
<dbReference type="GO" id="GO:0005737">
    <property type="term" value="C:cytoplasm"/>
    <property type="evidence" value="ECO:0007669"/>
    <property type="project" value="TreeGrafter"/>
</dbReference>
<dbReference type="InterPro" id="IPR011993">
    <property type="entry name" value="PH-like_dom_sf"/>
</dbReference>
<feature type="region of interest" description="Disordered" evidence="1">
    <location>
        <begin position="1012"/>
        <end position="1045"/>
    </location>
</feature>
<feature type="region of interest" description="Disordered" evidence="1">
    <location>
        <begin position="1120"/>
        <end position="1143"/>
    </location>
</feature>
<reference evidence="3 4" key="1">
    <citation type="submission" date="2019-12" db="EMBL/GenBank/DDBJ databases">
        <authorList>
            <person name="Floudas D."/>
            <person name="Bentzer J."/>
            <person name="Ahren D."/>
            <person name="Johansson T."/>
            <person name="Persson P."/>
            <person name="Tunlid A."/>
        </authorList>
    </citation>
    <scope>NUCLEOTIDE SEQUENCE [LARGE SCALE GENOMIC DNA]</scope>
    <source>
        <strain evidence="3 4">CBS 102.39</strain>
    </source>
</reference>
<dbReference type="EMBL" id="JAACJL010000016">
    <property type="protein sequence ID" value="KAF4619650.1"/>
    <property type="molecule type" value="Genomic_DNA"/>
</dbReference>
<feature type="compositionally biased region" description="Low complexity" evidence="1">
    <location>
        <begin position="372"/>
        <end position="384"/>
    </location>
</feature>
<dbReference type="SUPFAM" id="SSF48065">
    <property type="entry name" value="DBL homology domain (DH-domain)"/>
    <property type="match status" value="1"/>
</dbReference>
<dbReference type="AlphaFoldDB" id="A0A8H4VTE1"/>
<dbReference type="PANTHER" id="PTHR45818:SF3">
    <property type="entry name" value="PROTEIN VAV"/>
    <property type="match status" value="1"/>
</dbReference>
<feature type="domain" description="DH" evidence="2">
    <location>
        <begin position="290"/>
        <end position="643"/>
    </location>
</feature>
<dbReference type="Gene3D" id="1.20.900.10">
    <property type="entry name" value="Dbl homology (DH) domain"/>
    <property type="match status" value="1"/>
</dbReference>
<comment type="caution">
    <text evidence="3">The sequence shown here is derived from an EMBL/GenBank/DDBJ whole genome shotgun (WGS) entry which is preliminary data.</text>
</comment>
<proteinExistence type="predicted"/>
<name>A0A8H4VTE1_9AGAR</name>
<sequence>MQVFSSTIHPSLPLSPPENMSGYPLFESQLIPNIARGESAGLLSLKSALEPRSPRKFAPCGFSPLPSIIASPICTPSCSASSRDRNELLITPGEPSGASLRVLVPRSTPTWIATPPTPPSKSVRRSSTIAAHRSIGKTVHPSTSFPASMSTHASRSGSFAGQTLKRSKSVPALFSNIGDCPIPASVMGAEMVQSPKAIFPSFNPFEASFANLEGSDIPALKRIDSYGGSHTIKALFRLSNDFSPSGDEDDDTVCNRIDECSIEDPSPAGSWSDHSVEDLLDAERHKDAFRRYHALKELLATEVGYLADLKALVTVYLRNLPTLAARSLTTSSTFGRASSSFTSGPWIHSYTQLQAAAVASSSNLPDAHHTISPGSSSAKDPSRSSSRYLFSDAELELLTRNAEELLQLHEHFVRELRILLEPLDISMQFDDEDRVNDHLPRLDAAIRAVSTKFATEASRFTAYQSFCTGHPEAIGVIRKASQQYPIELEAFEQRCATMVSDMVEVGSKPAASEPKPTLQPDCEVLPQEAQQLNVDDRRRAISSASLDAATRTLRPRPSILLNRDSVVFPTEPKRDKSSPRIAFTDYMIKPIQRICKYPLLLDQLLPSKALRTLTQNDSRSDVDVVVESAAQAMRHVAASVDEARHKQDIAMQSALIFARICIASSHGPNSSLVQVLTPEFFASLGTCLLSGSLDVIHYAPHRSLEQSSNIKARYFGAFLYKGGYLVLVKVSKGRKYEPKHWFSLIDFEVSDVEDEGSWLPCSFTLSCGDQHFELAAACQREKDAWLSAIHESLAHVPAWVREPTPSFRLDEKGDLLQRSEEDEQEAQSGLATIRSIPEMGHTSDPELSEPLFASLRHGKSKKKRSKYDNTPGAKHDMPPPPSRRTSSPSVKSIFSPMASDQETVLIRRSSPAARHHVDLELQDVISQSVLTARSYAYSHEVELFQAPKTGFSRSNSGIGMARLSKHESVRVPRRRTAESLDSQSNKSTMPGGRRNRKKLSVASIDYDTSTASADSIISPDHSPPSSRTHSRIASHSSSSNLPILPSIEASDLPPVKPRSFVRNVKGMFQLRPVSPVSVMVTQPSQPSIPFSAPLSGQNTTPYNVLHRWTKDPFRRRARSVNDEPERTTNVILDDPGKRLHAVS</sequence>
<dbReference type="InterPro" id="IPR035899">
    <property type="entry name" value="DBL_dom_sf"/>
</dbReference>
<dbReference type="SMART" id="SM00233">
    <property type="entry name" value="PH"/>
    <property type="match status" value="1"/>
</dbReference>
<keyword evidence="4" id="KW-1185">Reference proteome</keyword>
<dbReference type="CDD" id="cd00821">
    <property type="entry name" value="PH"/>
    <property type="match status" value="1"/>
</dbReference>
<dbReference type="SUPFAM" id="SSF50729">
    <property type="entry name" value="PH domain-like"/>
    <property type="match status" value="1"/>
</dbReference>
<feature type="region of interest" description="Disordered" evidence="1">
    <location>
        <begin position="854"/>
        <end position="890"/>
    </location>
</feature>
<feature type="region of interest" description="Disordered" evidence="1">
    <location>
        <begin position="964"/>
        <end position="999"/>
    </location>
</feature>
<feature type="compositionally biased region" description="Polar residues" evidence="1">
    <location>
        <begin position="979"/>
        <end position="988"/>
    </location>
</feature>
<organism evidence="3 4">
    <name type="scientific">Agrocybe pediades</name>
    <dbReference type="NCBI Taxonomy" id="84607"/>
    <lineage>
        <taxon>Eukaryota</taxon>
        <taxon>Fungi</taxon>
        <taxon>Dikarya</taxon>
        <taxon>Basidiomycota</taxon>
        <taxon>Agaricomycotina</taxon>
        <taxon>Agaricomycetes</taxon>
        <taxon>Agaricomycetidae</taxon>
        <taxon>Agaricales</taxon>
        <taxon>Agaricineae</taxon>
        <taxon>Strophariaceae</taxon>
        <taxon>Agrocybe</taxon>
    </lineage>
</organism>
<accession>A0A8H4VTE1</accession>
<dbReference type="Gene3D" id="2.30.29.30">
    <property type="entry name" value="Pleckstrin-homology domain (PH domain)/Phosphotyrosine-binding domain (PTB)"/>
    <property type="match status" value="1"/>
</dbReference>
<dbReference type="InterPro" id="IPR001849">
    <property type="entry name" value="PH_domain"/>
</dbReference>
<dbReference type="PROSITE" id="PS50010">
    <property type="entry name" value="DH_2"/>
    <property type="match status" value="1"/>
</dbReference>
<evidence type="ECO:0000313" key="4">
    <source>
        <dbReference type="Proteomes" id="UP000521872"/>
    </source>
</evidence>
<dbReference type="Proteomes" id="UP000521872">
    <property type="component" value="Unassembled WGS sequence"/>
</dbReference>
<dbReference type="InterPro" id="IPR000219">
    <property type="entry name" value="DH_dom"/>
</dbReference>
<dbReference type="GO" id="GO:0005085">
    <property type="term" value="F:guanyl-nucleotide exchange factor activity"/>
    <property type="evidence" value="ECO:0007669"/>
    <property type="project" value="InterPro"/>
</dbReference>
<feature type="compositionally biased region" description="Basic residues" evidence="1">
    <location>
        <begin position="856"/>
        <end position="865"/>
    </location>
</feature>
<dbReference type="Pfam" id="PF00621">
    <property type="entry name" value="RhoGEF"/>
    <property type="match status" value="1"/>
</dbReference>
<gene>
    <name evidence="3" type="ORF">D9613_005260</name>
</gene>
<feature type="region of interest" description="Disordered" evidence="1">
    <location>
        <begin position="364"/>
        <end position="384"/>
    </location>
</feature>
<evidence type="ECO:0000313" key="3">
    <source>
        <dbReference type="EMBL" id="KAF4619650.1"/>
    </source>
</evidence>
<evidence type="ECO:0000256" key="1">
    <source>
        <dbReference type="SAM" id="MobiDB-lite"/>
    </source>
</evidence>
<dbReference type="PANTHER" id="PTHR45818">
    <property type="entry name" value="PROTEIN VAV"/>
    <property type="match status" value="1"/>
</dbReference>
<feature type="compositionally biased region" description="Basic and acidic residues" evidence="1">
    <location>
        <begin position="964"/>
        <end position="978"/>
    </location>
</feature>